<name>A0ABT1JHI7_ACTCY</name>
<proteinExistence type="predicted"/>
<protein>
    <submittedName>
        <fullName evidence="2">Short chain dehydrogenase</fullName>
    </submittedName>
</protein>
<dbReference type="Gene3D" id="3.40.50.720">
    <property type="entry name" value="NAD(P)-binding Rossmann-like Domain"/>
    <property type="match status" value="1"/>
</dbReference>
<dbReference type="Pfam" id="PF00106">
    <property type="entry name" value="adh_short"/>
    <property type="match status" value="1"/>
</dbReference>
<dbReference type="SUPFAM" id="SSF51735">
    <property type="entry name" value="NAD(P)-binding Rossmann-fold domains"/>
    <property type="match status" value="1"/>
</dbReference>
<accession>A0ABT1JHI7</accession>
<keyword evidence="1" id="KW-0560">Oxidoreductase</keyword>
<gene>
    <name evidence="2" type="ORF">G443_002232</name>
</gene>
<evidence type="ECO:0000256" key="1">
    <source>
        <dbReference type="ARBA" id="ARBA00023002"/>
    </source>
</evidence>
<evidence type="ECO:0000313" key="2">
    <source>
        <dbReference type="EMBL" id="MCP2331962.1"/>
    </source>
</evidence>
<reference evidence="2 3" key="1">
    <citation type="submission" date="2013-07" db="EMBL/GenBank/DDBJ databases">
        <authorList>
            <consortium name="DOE Joint Genome Institute"/>
            <person name="Reeve W."/>
            <person name="Huntemann M."/>
            <person name="Han J."/>
            <person name="Chen A."/>
            <person name="Kyrpides N."/>
            <person name="Mavromatis K."/>
            <person name="Markowitz V."/>
            <person name="Palaniappan K."/>
            <person name="Ivanova N."/>
            <person name="Schaumberg A."/>
            <person name="Pati A."/>
            <person name="Liolios K."/>
            <person name="Nordberg H.P."/>
            <person name="Cantor M.N."/>
            <person name="Hua S.X."/>
            <person name="Woyke T."/>
        </authorList>
    </citation>
    <scope>NUCLEOTIDE SEQUENCE [LARGE SCALE GENOMIC DNA]</scope>
    <source>
        <strain evidence="2 3">DSM 43889</strain>
    </source>
</reference>
<dbReference type="Proteomes" id="UP000791080">
    <property type="component" value="Unassembled WGS sequence"/>
</dbReference>
<dbReference type="InterPro" id="IPR036291">
    <property type="entry name" value="NAD(P)-bd_dom_sf"/>
</dbReference>
<dbReference type="InterPro" id="IPR052228">
    <property type="entry name" value="Sec_Metab_Biosynth_Oxidored"/>
</dbReference>
<dbReference type="InterPro" id="IPR002347">
    <property type="entry name" value="SDR_fam"/>
</dbReference>
<comment type="caution">
    <text evidence="2">The sequence shown here is derived from an EMBL/GenBank/DDBJ whole genome shotgun (WGS) entry which is preliminary data.</text>
</comment>
<dbReference type="PANTHER" id="PTHR47534:SF3">
    <property type="entry name" value="ALCOHOL DEHYDROGENASE-LIKE C-TERMINAL DOMAIN-CONTAINING PROTEIN"/>
    <property type="match status" value="1"/>
</dbReference>
<dbReference type="PANTHER" id="PTHR47534">
    <property type="entry name" value="YALI0E05731P"/>
    <property type="match status" value="1"/>
</dbReference>
<dbReference type="EMBL" id="AUBJ02000001">
    <property type="protein sequence ID" value="MCP2331962.1"/>
    <property type="molecule type" value="Genomic_DNA"/>
</dbReference>
<evidence type="ECO:0000313" key="3">
    <source>
        <dbReference type="Proteomes" id="UP000791080"/>
    </source>
</evidence>
<keyword evidence="3" id="KW-1185">Reference proteome</keyword>
<sequence>MTFGVEMVKDLVVSGGTTGMGAALARHYLAAGARVTVVGRNPERGRRFLEEAASMGAGERAHAIRADLTSVAENRRVISEIRERHDSLDALVLSAMVPFQRRVETPDGYEGAFSLYYVSRFLLSYGLTDLLEKGDNPAIVSIGGTGMTKGRLHWDDLALRNGWGILRATLQGGRANDLLGVGYPLNHPDGRTRFVLVHPGYTNSGLNGVPQPTKALMAVMGALFARSVSRSIVPIIRLIDEPSDQRLIAWDRTTPVDLGLRTLDPDDARRLFDLTRHLVAED</sequence>
<reference evidence="2 3" key="2">
    <citation type="submission" date="2022-06" db="EMBL/GenBank/DDBJ databases">
        <title>Genomic Encyclopedia of Type Strains, Phase I: the one thousand microbial genomes (KMG-I) project.</title>
        <authorList>
            <person name="Kyrpides N."/>
        </authorList>
    </citation>
    <scope>NUCLEOTIDE SEQUENCE [LARGE SCALE GENOMIC DNA]</scope>
    <source>
        <strain evidence="2 3">DSM 43889</strain>
    </source>
</reference>
<organism evidence="2 3">
    <name type="scientific">Actinoalloteichus caeruleus DSM 43889</name>
    <dbReference type="NCBI Taxonomy" id="1120930"/>
    <lineage>
        <taxon>Bacteria</taxon>
        <taxon>Bacillati</taxon>
        <taxon>Actinomycetota</taxon>
        <taxon>Actinomycetes</taxon>
        <taxon>Pseudonocardiales</taxon>
        <taxon>Pseudonocardiaceae</taxon>
        <taxon>Actinoalloteichus</taxon>
        <taxon>Actinoalloteichus cyanogriseus</taxon>
    </lineage>
</organism>